<proteinExistence type="predicted"/>
<feature type="transmembrane region" description="Helical" evidence="6">
    <location>
        <begin position="381"/>
        <end position="401"/>
    </location>
</feature>
<evidence type="ECO:0000256" key="1">
    <source>
        <dbReference type="ARBA" id="ARBA00004651"/>
    </source>
</evidence>
<keyword evidence="3 6" id="KW-0812">Transmembrane</keyword>
<feature type="transmembrane region" description="Helical" evidence="6">
    <location>
        <begin position="296"/>
        <end position="318"/>
    </location>
</feature>
<dbReference type="AlphaFoldDB" id="A0A2K9J8H8"/>
<keyword evidence="2" id="KW-1003">Cell membrane</keyword>
<feature type="domain" description="ABC-2 type transporter transmembrane" evidence="7">
    <location>
        <begin position="27"/>
        <end position="398"/>
    </location>
</feature>
<feature type="transmembrane region" description="Helical" evidence="6">
    <location>
        <begin position="21"/>
        <end position="44"/>
    </location>
</feature>
<dbReference type="GO" id="GO:0140359">
    <property type="term" value="F:ABC-type transporter activity"/>
    <property type="evidence" value="ECO:0007669"/>
    <property type="project" value="InterPro"/>
</dbReference>
<dbReference type="KEGG" id="vpn:A21D_02998"/>
<evidence type="ECO:0000313" key="8">
    <source>
        <dbReference type="EMBL" id="AUJ26040.1"/>
    </source>
</evidence>
<dbReference type="EMBL" id="CP018622">
    <property type="protein sequence ID" value="AUJ26040.1"/>
    <property type="molecule type" value="Genomic_DNA"/>
</dbReference>
<feature type="transmembrane region" description="Helical" evidence="6">
    <location>
        <begin position="258"/>
        <end position="284"/>
    </location>
</feature>
<dbReference type="Pfam" id="PF12698">
    <property type="entry name" value="ABC2_membrane_3"/>
    <property type="match status" value="1"/>
</dbReference>
<accession>A0A2K9J8H8</accession>
<comment type="subcellular location">
    <subcellularLocation>
        <location evidence="1">Cell membrane</location>
        <topology evidence="1">Multi-pass membrane protein</topology>
    </subcellularLocation>
</comment>
<keyword evidence="4 6" id="KW-1133">Transmembrane helix</keyword>
<feature type="transmembrane region" description="Helical" evidence="6">
    <location>
        <begin position="214"/>
        <end position="237"/>
    </location>
</feature>
<dbReference type="PANTHER" id="PTHR30294:SF29">
    <property type="entry name" value="MULTIDRUG ABC TRANSPORTER PERMEASE YBHS-RELATED"/>
    <property type="match status" value="1"/>
</dbReference>
<dbReference type="InterPro" id="IPR051449">
    <property type="entry name" value="ABC-2_transporter_component"/>
</dbReference>
<name>A0A2K9J8H8_9BACI</name>
<dbReference type="InterPro" id="IPR013525">
    <property type="entry name" value="ABC2_TM"/>
</dbReference>
<protein>
    <submittedName>
        <fullName evidence="8">ABC-2 family transporter protein</fullName>
    </submittedName>
</protein>
<keyword evidence="5 6" id="KW-0472">Membrane</keyword>
<evidence type="ECO:0000256" key="5">
    <source>
        <dbReference type="ARBA" id="ARBA00023136"/>
    </source>
</evidence>
<dbReference type="RefSeq" id="WP_101933791.1">
    <property type="nucleotide sequence ID" value="NZ_CP018622.1"/>
</dbReference>
<gene>
    <name evidence="8" type="ORF">A21D_02998</name>
</gene>
<evidence type="ECO:0000313" key="9">
    <source>
        <dbReference type="Proteomes" id="UP000234237"/>
    </source>
</evidence>
<dbReference type="Proteomes" id="UP000234237">
    <property type="component" value="Chromosome"/>
</dbReference>
<dbReference type="GO" id="GO:0005886">
    <property type="term" value="C:plasma membrane"/>
    <property type="evidence" value="ECO:0007669"/>
    <property type="project" value="UniProtKB-SubCell"/>
</dbReference>
<evidence type="ECO:0000256" key="2">
    <source>
        <dbReference type="ARBA" id="ARBA00022475"/>
    </source>
</evidence>
<evidence type="ECO:0000256" key="4">
    <source>
        <dbReference type="ARBA" id="ARBA00022989"/>
    </source>
</evidence>
<dbReference type="STRING" id="302167.GCA_900166595_01830"/>
<feature type="transmembrane region" description="Helical" evidence="6">
    <location>
        <begin position="325"/>
        <end position="347"/>
    </location>
</feature>
<evidence type="ECO:0000256" key="6">
    <source>
        <dbReference type="SAM" id="Phobius"/>
    </source>
</evidence>
<reference evidence="9" key="1">
    <citation type="submission" date="2016-11" db="EMBL/GenBank/DDBJ databases">
        <title>Complete genome sequence of Virgibacillus pantothenticus 21D, a halophilic bacterium isolated from the deep hypersaline anoxic basin Discovery in the Mediterranean Sea.</title>
        <authorList>
            <person name="Zeaiter Z."/>
            <person name="Booth J.M."/>
            <person name="Prosdocimi E.M."/>
            <person name="Mapelli F."/>
            <person name="Fusi M."/>
            <person name="Daffonchio D."/>
            <person name="Borin S."/>
            <person name="Crotti E."/>
        </authorList>
    </citation>
    <scope>NUCLEOTIDE SEQUENCE [LARGE SCALE GENOMIC DNA]</scope>
    <source>
        <strain evidence="9">21D</strain>
    </source>
</reference>
<dbReference type="PANTHER" id="PTHR30294">
    <property type="entry name" value="MEMBRANE COMPONENT OF ABC TRANSPORTER YHHJ-RELATED"/>
    <property type="match status" value="1"/>
</dbReference>
<sequence length="407" mass="47158">MHFMKITLLFIRYNALQLKRKWYALPLVLLLPIFIVGLLAYITITFVTPDEQNPIQVGLVDLDQSKETKLFIDMLDETSELGSFIHVHKMSETVAKQKMENDEVSSYILFPEKFTYNLYQGNPVTLSMIGNPNQPIQSQMVYTIMESVTTHIRASQANVLTLNQYAKKLPLDDQERNEFVFEQFKEFVFYTLGRKQLIQEEQLINQATTNPASYYSLGGWFIIFTTWLLLIYTGLHRDVTAKMEQRMMLYNVRQIQSIFAKLAVTLGFVCMPGLGLLFVLHILLGWDIQLVDAVRIMLVTILYSFCFLLAISIVEAFIRSHRMRLVVQISLTLAILLLSGSIVPTIYLPLLFQQMLPFTFSSEAFYWLQELLLHKRLYVDYIPLLLMTAIGFFVLSSITIGKERLHR</sequence>
<evidence type="ECO:0000256" key="3">
    <source>
        <dbReference type="ARBA" id="ARBA00022692"/>
    </source>
</evidence>
<dbReference type="Gene3D" id="3.40.1710.10">
    <property type="entry name" value="abc type-2 transporter like domain"/>
    <property type="match status" value="1"/>
</dbReference>
<organism evidence="8 9">
    <name type="scientific">Virgibacillus dokdonensis</name>
    <dbReference type="NCBI Taxonomy" id="302167"/>
    <lineage>
        <taxon>Bacteria</taxon>
        <taxon>Bacillati</taxon>
        <taxon>Bacillota</taxon>
        <taxon>Bacilli</taxon>
        <taxon>Bacillales</taxon>
        <taxon>Bacillaceae</taxon>
        <taxon>Virgibacillus</taxon>
    </lineage>
</organism>
<evidence type="ECO:0000259" key="7">
    <source>
        <dbReference type="Pfam" id="PF12698"/>
    </source>
</evidence>